<feature type="coiled-coil region" evidence="16">
    <location>
        <begin position="442"/>
        <end position="487"/>
    </location>
</feature>
<protein>
    <recommendedName>
        <fullName evidence="3">histidine kinase</fullName>
        <ecNumber evidence="3">2.7.13.3</ecNumber>
    </recommendedName>
</protein>
<dbReference type="PROSITE" id="PS50894">
    <property type="entry name" value="HPT"/>
    <property type="match status" value="1"/>
</dbReference>
<evidence type="ECO:0000256" key="14">
    <source>
        <dbReference type="PROSITE-ProRule" id="PRU00110"/>
    </source>
</evidence>
<dbReference type="SUPFAM" id="SSF47226">
    <property type="entry name" value="Histidine-containing phosphotransfer domain, HPT domain"/>
    <property type="match status" value="1"/>
</dbReference>
<keyword evidence="6 15" id="KW-0597">Phosphoprotein</keyword>
<dbReference type="GO" id="GO:0005886">
    <property type="term" value="C:plasma membrane"/>
    <property type="evidence" value="ECO:0007669"/>
    <property type="project" value="UniProtKB-SubCell"/>
</dbReference>
<gene>
    <name evidence="23" type="ordered locus">Shal_3417</name>
</gene>
<keyword evidence="8 18" id="KW-0812">Transmembrane</keyword>
<dbReference type="PRINTS" id="PR00344">
    <property type="entry name" value="BCTRLSENSOR"/>
</dbReference>
<feature type="transmembrane region" description="Helical" evidence="18">
    <location>
        <begin position="376"/>
        <end position="397"/>
    </location>
</feature>
<dbReference type="InterPro" id="IPR003661">
    <property type="entry name" value="HisK_dim/P_dom"/>
</dbReference>
<keyword evidence="24" id="KW-1185">Reference proteome</keyword>
<dbReference type="InterPro" id="IPR005467">
    <property type="entry name" value="His_kinase_dom"/>
</dbReference>
<accession>B0TSK9</accession>
<keyword evidence="13 18" id="KW-0472">Membrane</keyword>
<keyword evidence="4" id="KW-1003">Cell membrane</keyword>
<dbReference type="SMART" id="SM00388">
    <property type="entry name" value="HisKA"/>
    <property type="match status" value="1"/>
</dbReference>
<evidence type="ECO:0000259" key="20">
    <source>
        <dbReference type="PROSITE" id="PS50110"/>
    </source>
</evidence>
<dbReference type="EC" id="2.7.13.3" evidence="3"/>
<evidence type="ECO:0000256" key="6">
    <source>
        <dbReference type="ARBA" id="ARBA00022553"/>
    </source>
</evidence>
<dbReference type="Gene3D" id="1.10.287.130">
    <property type="match status" value="1"/>
</dbReference>
<evidence type="ECO:0000256" key="9">
    <source>
        <dbReference type="ARBA" id="ARBA00022777"/>
    </source>
</evidence>
<evidence type="ECO:0000256" key="2">
    <source>
        <dbReference type="ARBA" id="ARBA00004429"/>
    </source>
</evidence>
<dbReference type="PROSITE" id="PS50885">
    <property type="entry name" value="HAMP"/>
    <property type="match status" value="1"/>
</dbReference>
<dbReference type="Gene3D" id="1.20.58.920">
    <property type="match status" value="1"/>
</dbReference>
<dbReference type="KEGG" id="shl:Shal_3417"/>
<evidence type="ECO:0000256" key="4">
    <source>
        <dbReference type="ARBA" id="ARBA00022475"/>
    </source>
</evidence>
<dbReference type="InterPro" id="IPR003660">
    <property type="entry name" value="HAMP_dom"/>
</dbReference>
<keyword evidence="10" id="KW-0547">Nucleotide-binding</keyword>
<feature type="domain" description="Response regulatory" evidence="20">
    <location>
        <begin position="768"/>
        <end position="889"/>
    </location>
</feature>
<dbReference type="SUPFAM" id="SSF55874">
    <property type="entry name" value="ATPase domain of HSP90 chaperone/DNA topoisomerase II/histidine kinase"/>
    <property type="match status" value="1"/>
</dbReference>
<evidence type="ECO:0000256" key="13">
    <source>
        <dbReference type="ARBA" id="ARBA00023136"/>
    </source>
</evidence>
<evidence type="ECO:0000259" key="21">
    <source>
        <dbReference type="PROSITE" id="PS50885"/>
    </source>
</evidence>
<evidence type="ECO:0000259" key="19">
    <source>
        <dbReference type="PROSITE" id="PS50109"/>
    </source>
</evidence>
<dbReference type="eggNOG" id="COG2205">
    <property type="taxonomic scope" value="Bacteria"/>
</dbReference>
<evidence type="ECO:0000256" key="12">
    <source>
        <dbReference type="ARBA" id="ARBA00023012"/>
    </source>
</evidence>
<proteinExistence type="predicted"/>
<keyword evidence="11 18" id="KW-1133">Transmembrane helix</keyword>
<dbReference type="PROSITE" id="PS50109">
    <property type="entry name" value="HIS_KIN"/>
    <property type="match status" value="1"/>
</dbReference>
<dbReference type="CDD" id="cd17546">
    <property type="entry name" value="REC_hyHK_CKI1_RcsC-like"/>
    <property type="match status" value="1"/>
</dbReference>
<dbReference type="STRING" id="458817.Shal_3417"/>
<dbReference type="NCBIfam" id="TIGR02956">
    <property type="entry name" value="TMAO_torS"/>
    <property type="match status" value="1"/>
</dbReference>
<keyword evidence="12" id="KW-0902">Two-component regulatory system</keyword>
<evidence type="ECO:0000313" key="24">
    <source>
        <dbReference type="Proteomes" id="UP000001317"/>
    </source>
</evidence>
<dbReference type="InterPro" id="IPR003594">
    <property type="entry name" value="HATPase_dom"/>
</dbReference>
<feature type="modified residue" description="4-aspartylphosphate" evidence="15">
    <location>
        <position position="820"/>
    </location>
</feature>
<dbReference type="InterPro" id="IPR014302">
    <property type="entry name" value="Sig_transdc_His_kinase_TorS"/>
</dbReference>
<evidence type="ECO:0000256" key="10">
    <source>
        <dbReference type="ARBA" id="ARBA00022840"/>
    </source>
</evidence>
<dbReference type="Pfam" id="PF21689">
    <property type="entry name" value="TorS_sensor_domain"/>
    <property type="match status" value="1"/>
</dbReference>
<feature type="domain" description="Histidine kinase" evidence="19">
    <location>
        <begin position="515"/>
        <end position="749"/>
    </location>
</feature>
<dbReference type="PANTHER" id="PTHR43047:SF71">
    <property type="entry name" value="HISTIDINE KINASE CONTAINING CHEY-HOMOLOGOUS RECEIVER DOMAIN-RELATED"/>
    <property type="match status" value="1"/>
</dbReference>
<dbReference type="SMART" id="SM00073">
    <property type="entry name" value="HPT"/>
    <property type="match status" value="1"/>
</dbReference>
<dbReference type="InterPro" id="IPR008207">
    <property type="entry name" value="Sig_transdc_His_kin_Hpt_dom"/>
</dbReference>
<dbReference type="Proteomes" id="UP000001317">
    <property type="component" value="Chromosome"/>
</dbReference>
<dbReference type="PANTHER" id="PTHR43047">
    <property type="entry name" value="TWO-COMPONENT HISTIDINE PROTEIN KINASE"/>
    <property type="match status" value="1"/>
</dbReference>
<dbReference type="InterPro" id="IPR004358">
    <property type="entry name" value="Sig_transdc_His_kin-like_C"/>
</dbReference>
<dbReference type="GO" id="GO:0000155">
    <property type="term" value="F:phosphorelay sensor kinase activity"/>
    <property type="evidence" value="ECO:0007669"/>
    <property type="project" value="InterPro"/>
</dbReference>
<reference evidence="23" key="1">
    <citation type="submission" date="2008-01" db="EMBL/GenBank/DDBJ databases">
        <title>Complete sequence of Shewanella halifaxensis HAW-EB4.</title>
        <authorList>
            <consortium name="US DOE Joint Genome Institute"/>
            <person name="Copeland A."/>
            <person name="Lucas S."/>
            <person name="Lapidus A."/>
            <person name="Glavina del Rio T."/>
            <person name="Dalin E."/>
            <person name="Tice H."/>
            <person name="Bruce D."/>
            <person name="Goodwin L."/>
            <person name="Pitluck S."/>
            <person name="Sims D."/>
            <person name="Brettin T."/>
            <person name="Detter J.C."/>
            <person name="Han C."/>
            <person name="Kuske C.R."/>
            <person name="Schmutz J."/>
            <person name="Larimer F."/>
            <person name="Land M."/>
            <person name="Hauser L."/>
            <person name="Kyrpides N."/>
            <person name="Kim E."/>
            <person name="Zhao J.-S."/>
            <person name="Richardson P."/>
        </authorList>
    </citation>
    <scope>NUCLEOTIDE SEQUENCE [LARGE SCALE GENOMIC DNA]</scope>
    <source>
        <strain evidence="23">HAW-EB4</strain>
    </source>
</reference>
<dbReference type="Pfam" id="PF02518">
    <property type="entry name" value="HATPase_c"/>
    <property type="match status" value="1"/>
</dbReference>
<evidence type="ECO:0000256" key="15">
    <source>
        <dbReference type="PROSITE-ProRule" id="PRU00169"/>
    </source>
</evidence>
<dbReference type="CDD" id="cd00088">
    <property type="entry name" value="HPT"/>
    <property type="match status" value="1"/>
</dbReference>
<dbReference type="RefSeq" id="WP_012278483.1">
    <property type="nucleotide sequence ID" value="NC_010334.1"/>
</dbReference>
<dbReference type="AlphaFoldDB" id="B0TSK9"/>
<dbReference type="Gene3D" id="3.30.565.10">
    <property type="entry name" value="Histidine kinase-like ATPase, C-terminal domain"/>
    <property type="match status" value="1"/>
</dbReference>
<dbReference type="PROSITE" id="PS50110">
    <property type="entry name" value="RESPONSE_REGULATORY"/>
    <property type="match status" value="1"/>
</dbReference>
<keyword evidence="16" id="KW-0175">Coiled coil</keyword>
<comment type="subcellular location">
    <subcellularLocation>
        <location evidence="2">Cell inner membrane</location>
        <topology evidence="2">Multi-pass membrane protein</topology>
    </subcellularLocation>
</comment>
<dbReference type="InterPro" id="IPR038188">
    <property type="entry name" value="TorS_sensor_sf"/>
</dbReference>
<evidence type="ECO:0000256" key="7">
    <source>
        <dbReference type="ARBA" id="ARBA00022679"/>
    </source>
</evidence>
<dbReference type="CDD" id="cd16922">
    <property type="entry name" value="HATPase_EvgS-ArcB-TorS-like"/>
    <property type="match status" value="1"/>
</dbReference>
<dbReference type="GO" id="GO:0009927">
    <property type="term" value="F:histidine phosphotransfer kinase activity"/>
    <property type="evidence" value="ECO:0007669"/>
    <property type="project" value="TreeGrafter"/>
</dbReference>
<dbReference type="InterPro" id="IPR036641">
    <property type="entry name" value="HPT_dom_sf"/>
</dbReference>
<feature type="domain" description="HPt" evidence="22">
    <location>
        <begin position="953"/>
        <end position="1047"/>
    </location>
</feature>
<dbReference type="Pfam" id="PF00072">
    <property type="entry name" value="Response_reg"/>
    <property type="match status" value="1"/>
</dbReference>
<dbReference type="SMART" id="SM00387">
    <property type="entry name" value="HATPase_c"/>
    <property type="match status" value="1"/>
</dbReference>
<evidence type="ECO:0000256" key="16">
    <source>
        <dbReference type="SAM" id="Coils"/>
    </source>
</evidence>
<keyword evidence="10" id="KW-0067">ATP-binding</keyword>
<name>B0TSK9_SHEHH</name>
<feature type="domain" description="HAMP" evidence="21">
    <location>
        <begin position="399"/>
        <end position="451"/>
    </location>
</feature>
<dbReference type="InterPro" id="IPR036890">
    <property type="entry name" value="HATPase_C_sf"/>
</dbReference>
<dbReference type="Gene3D" id="6.10.340.10">
    <property type="match status" value="1"/>
</dbReference>
<evidence type="ECO:0000256" key="3">
    <source>
        <dbReference type="ARBA" id="ARBA00012438"/>
    </source>
</evidence>
<dbReference type="Gene3D" id="3.40.50.2300">
    <property type="match status" value="1"/>
</dbReference>
<dbReference type="HOGENOM" id="CLU_000445_40_1_6"/>
<dbReference type="Pfam" id="PF01627">
    <property type="entry name" value="Hpt"/>
    <property type="match status" value="1"/>
</dbReference>
<comment type="catalytic activity">
    <reaction evidence="1">
        <text>ATP + protein L-histidine = ADP + protein N-phospho-L-histidine.</text>
        <dbReference type="EC" id="2.7.13.3"/>
    </reaction>
</comment>
<evidence type="ECO:0000313" key="23">
    <source>
        <dbReference type="EMBL" id="ABZ77963.1"/>
    </source>
</evidence>
<dbReference type="Gene3D" id="1.20.120.160">
    <property type="entry name" value="HPT domain"/>
    <property type="match status" value="1"/>
</dbReference>
<feature type="modified residue" description="Phosphohistidine" evidence="14">
    <location>
        <position position="994"/>
    </location>
</feature>
<dbReference type="CDD" id="cd00082">
    <property type="entry name" value="HisKA"/>
    <property type="match status" value="1"/>
</dbReference>
<dbReference type="Pfam" id="PF00512">
    <property type="entry name" value="HisKA"/>
    <property type="match status" value="1"/>
</dbReference>
<keyword evidence="7" id="KW-0808">Transferase</keyword>
<dbReference type="EMBL" id="CP000931">
    <property type="protein sequence ID" value="ABZ77963.1"/>
    <property type="molecule type" value="Genomic_DNA"/>
</dbReference>
<dbReference type="SUPFAM" id="SSF47384">
    <property type="entry name" value="Homodimeric domain of signal transducing histidine kinase"/>
    <property type="match status" value="1"/>
</dbReference>
<evidence type="ECO:0000256" key="11">
    <source>
        <dbReference type="ARBA" id="ARBA00022989"/>
    </source>
</evidence>
<dbReference type="SUPFAM" id="SSF52172">
    <property type="entry name" value="CheY-like"/>
    <property type="match status" value="1"/>
</dbReference>
<evidence type="ECO:0000259" key="22">
    <source>
        <dbReference type="PROSITE" id="PS50894"/>
    </source>
</evidence>
<dbReference type="SMART" id="SM00448">
    <property type="entry name" value="REC"/>
    <property type="match status" value="1"/>
</dbReference>
<evidence type="ECO:0000256" key="5">
    <source>
        <dbReference type="ARBA" id="ARBA00022519"/>
    </source>
</evidence>
<dbReference type="InterPro" id="IPR036097">
    <property type="entry name" value="HisK_dim/P_sf"/>
</dbReference>
<dbReference type="InterPro" id="IPR011006">
    <property type="entry name" value="CheY-like_superfamily"/>
</dbReference>
<feature type="region of interest" description="Disordered" evidence="17">
    <location>
        <begin position="918"/>
        <end position="942"/>
    </location>
</feature>
<evidence type="ECO:0000256" key="18">
    <source>
        <dbReference type="SAM" id="Phobius"/>
    </source>
</evidence>
<sequence length="1054" mass="114670">MFLPKSPLPKLSLSRKSLIGRLMLAFGLLALLLLLLVSLGSVSLRWVQEADKYLYNKALPASEAASQLALSSSALAENAKQLGLTQEEGQRQFVGRKLSIESATMLSAIKVLKALEVNFDLSLEQSASDILVDLSMLGELVGQRIQVAHSLRGQGKALVDAANVSTELLLAELAIVDSGILSKLSLAYPDAVGADKTAQLLDTLIEQDLDTQERLNRALKIVHNIALMGQMFQSPELEPGLYTLLGDTASRATPLVGQANNPLESASPQPTEQDTVNADIESRYLASLTSLTRIIRDPNRAATLAEQFTQLQTLPRSLSLQKEYAHYNQAQELQLQAITDKLDGLNEVVANAMLQQRLEADNARSNYLKQLSWAKLGLWMTGLLMFLVIFLVVYKVIYKGIALKLDAATKALAQLSLGNTAVTIDTQGDDELAAMASAIKAFKQKTDHNQKLQAELRETAAELFEHKQALEAKVEARTLELAEANIQLDREAKGHVHARDMAEQANQAKSLFLATMSHEIRTPLNGLLGTLTLLGHSKLPPAQMQLLALSQYSGTLLQTVLNDILDFSRLEQRKLANEPRAVDINELLEQVVAIMLAGAGLAGLTLRSHHSNLPKWIYIDGPKLRQVLLNLLGNAIKFTPQGRVDLIAEVKDGLLQFKVQDTGVGIDPEAMTKLFKAYSNEPSQGRDRGTGLGLAISKQLVELMNSDANTYICGASAAVEERALSKAGVWVKSGVGKGSCFGFSLPLVICDRPDIELQQQVIHTQTKNLLVIEDNKINAMVAQGFLAHLGHTSVLANSCEAARKAYTVQSAKQFDAIMLDIQLGDGSGVELLEELQEVNRQAEHQIEIAAFTAQLQADDMDNYHAKGFNLVLMKPLDMQALSNWLGNAEPLQDLESPVETALSGKIALSGQTVVSQKKALSQKTPEDGALREGSNPLASNNTDTALLDDAQLNQDLTYLGLETVIELAQLYQQTSEVHFEGLLKDDADIGHILHALKGSSANMGLEALSSQCKLLEKSDLSQSQYQAVEHEALKALWLASIAALQAWIALKKDE</sequence>
<dbReference type="PIRSF" id="PIRSF036437">
    <property type="entry name" value="HK_TorS"/>
    <property type="match status" value="1"/>
</dbReference>
<keyword evidence="5" id="KW-0997">Cell inner membrane</keyword>
<evidence type="ECO:0000256" key="17">
    <source>
        <dbReference type="SAM" id="MobiDB-lite"/>
    </source>
</evidence>
<evidence type="ECO:0000256" key="1">
    <source>
        <dbReference type="ARBA" id="ARBA00000085"/>
    </source>
</evidence>
<dbReference type="OrthoDB" id="9810730at2"/>
<keyword evidence="9 23" id="KW-0418">Kinase</keyword>
<dbReference type="InterPro" id="IPR001789">
    <property type="entry name" value="Sig_transdc_resp-reg_receiver"/>
</dbReference>
<organism evidence="23 24">
    <name type="scientific">Shewanella halifaxensis (strain HAW-EB4)</name>
    <dbReference type="NCBI Taxonomy" id="458817"/>
    <lineage>
        <taxon>Bacteria</taxon>
        <taxon>Pseudomonadati</taxon>
        <taxon>Pseudomonadota</taxon>
        <taxon>Gammaproteobacteria</taxon>
        <taxon>Alteromonadales</taxon>
        <taxon>Shewanellaceae</taxon>
        <taxon>Shewanella</taxon>
    </lineage>
</organism>
<evidence type="ECO:0000256" key="8">
    <source>
        <dbReference type="ARBA" id="ARBA00022692"/>
    </source>
</evidence>